<sequence>MPLPPQISRTHHIDGVLARYEPAMPDMQLPLIFDSPHSGRAYPQDFNHVPPRDMLRRAEDAFVDDLYETAPLHGAVFLKALFPRSYVDPNRHEDEIDLTIMEEDWPNPVVRSEKAEMGLGLIRRLIKGNVEIYDRRLSIAEVRSRIDRFHRPYLQELEALAEKARAEFGAAWHINCHSMRSMGRHRGQRIPRADFVLGDRDGTSCEPDFTDIVSGTLRDMGYRVALNDPFKGAELVMRVGRPEIQRHSLQIEVNRGLYMDEDRIVKTAGFDRLQKDIDRLIATVAAYVSDRLAK</sequence>
<organism evidence="1 2">
    <name type="scientific">Dongia soli</name>
    <dbReference type="NCBI Taxonomy" id="600628"/>
    <lineage>
        <taxon>Bacteria</taxon>
        <taxon>Pseudomonadati</taxon>
        <taxon>Pseudomonadota</taxon>
        <taxon>Alphaproteobacteria</taxon>
        <taxon>Rhodospirillales</taxon>
        <taxon>Dongiaceae</taxon>
        <taxon>Dongia</taxon>
    </lineage>
</organism>
<dbReference type="EMBL" id="JAXCLW010000002">
    <property type="protein sequence ID" value="MDY0882533.1"/>
    <property type="molecule type" value="Genomic_DNA"/>
</dbReference>
<name>A0ABU5E8J3_9PROT</name>
<dbReference type="Proteomes" id="UP001279642">
    <property type="component" value="Unassembled WGS sequence"/>
</dbReference>
<comment type="caution">
    <text evidence="1">The sequence shown here is derived from an EMBL/GenBank/DDBJ whole genome shotgun (WGS) entry which is preliminary data.</text>
</comment>
<dbReference type="Gene3D" id="3.40.630.40">
    <property type="entry name" value="Zn-dependent exopeptidases"/>
    <property type="match status" value="1"/>
</dbReference>
<accession>A0ABU5E8J3</accession>
<dbReference type="SUPFAM" id="SSF53187">
    <property type="entry name" value="Zn-dependent exopeptidases"/>
    <property type="match status" value="1"/>
</dbReference>
<reference evidence="1 2" key="1">
    <citation type="journal article" date="2016" name="Antonie Van Leeuwenhoek">
        <title>Dongia soli sp. nov., isolated from soil from Dokdo, Korea.</title>
        <authorList>
            <person name="Kim D.U."/>
            <person name="Lee H."/>
            <person name="Kim H."/>
            <person name="Kim S.G."/>
            <person name="Ka J.O."/>
        </authorList>
    </citation>
    <scope>NUCLEOTIDE SEQUENCE [LARGE SCALE GENOMIC DNA]</scope>
    <source>
        <strain evidence="1 2">D78</strain>
    </source>
</reference>
<evidence type="ECO:0000313" key="1">
    <source>
        <dbReference type="EMBL" id="MDY0882533.1"/>
    </source>
</evidence>
<protein>
    <submittedName>
        <fullName evidence="1">N-formylglutamate amidohydrolase</fullName>
    </submittedName>
</protein>
<dbReference type="Pfam" id="PF05013">
    <property type="entry name" value="FGase"/>
    <property type="match status" value="1"/>
</dbReference>
<keyword evidence="2" id="KW-1185">Reference proteome</keyword>
<dbReference type="RefSeq" id="WP_320507607.1">
    <property type="nucleotide sequence ID" value="NZ_JAXCLW010000002.1"/>
</dbReference>
<proteinExistence type="predicted"/>
<gene>
    <name evidence="1" type="ORF">SMD27_06740</name>
</gene>
<dbReference type="InterPro" id="IPR007709">
    <property type="entry name" value="N-FG_amidohydro"/>
</dbReference>
<evidence type="ECO:0000313" key="2">
    <source>
        <dbReference type="Proteomes" id="UP001279642"/>
    </source>
</evidence>